<evidence type="ECO:0000259" key="2">
    <source>
        <dbReference type="Pfam" id="PF00534"/>
    </source>
</evidence>
<keyword evidence="4" id="KW-1185">Reference proteome</keyword>
<accession>Q97GQ3</accession>
<dbReference type="PANTHER" id="PTHR46401:SF2">
    <property type="entry name" value="GLYCOSYLTRANSFERASE WBBK-RELATED"/>
    <property type="match status" value="1"/>
</dbReference>
<dbReference type="OrthoDB" id="9787617at2"/>
<dbReference type="Pfam" id="PF00534">
    <property type="entry name" value="Glycos_transf_1"/>
    <property type="match status" value="1"/>
</dbReference>
<keyword evidence="1" id="KW-0808">Transferase</keyword>
<dbReference type="AlphaFoldDB" id="Q97GQ3"/>
<sequence length="377" mass="43787">MKYCVLYPEAKNVHLVKDVGMIAYKLNRLHNVDSFIACYNNDKYDYLESEVKGLKINFIEKKHSHFVNVFKYLKKEAKNIDVLQIFHVTLKSVVYAFLYKFFNRRGTIFLKLDCSNALVLKLENLKLIEKIILNSYLKRVDIIGVEQEEIFKKLKKSLFKYKDKLLNVSNGLDFDNPIFKEDINYKDKENVVITVGRIGSPEKSMNTLMEAFENIDKNIRANWKLVFIGPIEESFKNYITEFFSKYTDAKKYIEFKGPIYDRTLLFNEYKKAKIFCLTSEYESFGFSLIEAGAFGDVIVSTDVGIASEIIKNSNGKIIPFKDSKALTDVLCGIMQGNNLENKGKETEKIVKGKYSWNKITEILYTKIIEIRGKEIDD</sequence>
<proteinExistence type="predicted"/>
<dbReference type="eggNOG" id="COG0438">
    <property type="taxonomic scope" value="Bacteria"/>
</dbReference>
<dbReference type="HOGENOM" id="CLU_055430_0_0_9"/>
<dbReference type="PATRIC" id="fig|272562.8.peg.2510"/>
<dbReference type="InterPro" id="IPR001296">
    <property type="entry name" value="Glyco_trans_1"/>
</dbReference>
<dbReference type="CAZy" id="GT4">
    <property type="family name" value="Glycosyltransferase Family 4"/>
</dbReference>
<dbReference type="Gene3D" id="3.40.50.2000">
    <property type="entry name" value="Glycogen Phosphorylase B"/>
    <property type="match status" value="2"/>
</dbReference>
<feature type="domain" description="Glycosyl transferase family 1" evidence="2">
    <location>
        <begin position="179"/>
        <end position="343"/>
    </location>
</feature>
<name>Q97GQ3_CLOAB</name>
<dbReference type="RefSeq" id="WP_010965610.1">
    <property type="nucleotide sequence ID" value="NC_003030.1"/>
</dbReference>
<dbReference type="GO" id="GO:0016757">
    <property type="term" value="F:glycosyltransferase activity"/>
    <property type="evidence" value="ECO:0007669"/>
    <property type="project" value="InterPro"/>
</dbReference>
<dbReference type="SUPFAM" id="SSF53756">
    <property type="entry name" value="UDP-Glycosyltransferase/glycogen phosphorylase"/>
    <property type="match status" value="1"/>
</dbReference>
<reference evidence="3 4" key="1">
    <citation type="journal article" date="2001" name="J. Bacteriol.">
        <title>Genome sequence and comparative analysis of the solvent-producing bacterium Clostridium acetobutylicum.</title>
        <authorList>
            <person name="Nolling J."/>
            <person name="Breton G."/>
            <person name="Omelchenko M.V."/>
            <person name="Makarova K.S."/>
            <person name="Zeng Q."/>
            <person name="Gibson R."/>
            <person name="Lee H.M."/>
            <person name="Dubois J."/>
            <person name="Qiu D."/>
            <person name="Hitti J."/>
            <person name="Wolf Y.I."/>
            <person name="Tatusov R.L."/>
            <person name="Sabathe F."/>
            <person name="Doucette-Stamm L."/>
            <person name="Soucaille P."/>
            <person name="Daly M.J."/>
            <person name="Bennett G.N."/>
            <person name="Koonin E.V."/>
            <person name="Smith D.R."/>
        </authorList>
    </citation>
    <scope>NUCLEOTIDE SEQUENCE [LARGE SCALE GENOMIC DNA]</scope>
    <source>
        <strain evidence="4">ATCC 824 / DSM 792 / JCM 1419 / LMG 5710 / VKM B-1787</strain>
    </source>
</reference>
<evidence type="ECO:0000256" key="1">
    <source>
        <dbReference type="ARBA" id="ARBA00022679"/>
    </source>
</evidence>
<dbReference type="Proteomes" id="UP000000814">
    <property type="component" value="Chromosome"/>
</dbReference>
<dbReference type="KEGG" id="cac:CA_C2313"/>
<dbReference type="GO" id="GO:0009103">
    <property type="term" value="P:lipopolysaccharide biosynthetic process"/>
    <property type="evidence" value="ECO:0007669"/>
    <property type="project" value="TreeGrafter"/>
</dbReference>
<dbReference type="GeneID" id="44998789"/>
<organism evidence="3 4">
    <name type="scientific">Clostridium acetobutylicum (strain ATCC 824 / DSM 792 / JCM 1419 / IAM 19013 / LMG 5710 / NBRC 13948 / NRRL B-527 / VKM B-1787 / 2291 / W)</name>
    <dbReference type="NCBI Taxonomy" id="272562"/>
    <lineage>
        <taxon>Bacteria</taxon>
        <taxon>Bacillati</taxon>
        <taxon>Bacillota</taxon>
        <taxon>Clostridia</taxon>
        <taxon>Eubacteriales</taxon>
        <taxon>Clostridiaceae</taxon>
        <taxon>Clostridium</taxon>
    </lineage>
</organism>
<dbReference type="EMBL" id="AE001437">
    <property type="protein sequence ID" value="AAK80269.1"/>
    <property type="molecule type" value="Genomic_DNA"/>
</dbReference>
<dbReference type="PANTHER" id="PTHR46401">
    <property type="entry name" value="GLYCOSYLTRANSFERASE WBBK-RELATED"/>
    <property type="match status" value="1"/>
</dbReference>
<protein>
    <submittedName>
        <fullName evidence="3">Glycosyltransferase</fullName>
    </submittedName>
</protein>
<evidence type="ECO:0000313" key="3">
    <source>
        <dbReference type="EMBL" id="AAK80269.1"/>
    </source>
</evidence>
<dbReference type="STRING" id="272562.CA_C2313"/>
<dbReference type="PIR" id="B97185">
    <property type="entry name" value="B97185"/>
</dbReference>
<gene>
    <name evidence="3" type="ordered locus">CA_C2313</name>
</gene>
<evidence type="ECO:0000313" key="4">
    <source>
        <dbReference type="Proteomes" id="UP000000814"/>
    </source>
</evidence>